<keyword evidence="3" id="KW-1185">Reference proteome</keyword>
<accession>A0A0R3PQ77</accession>
<evidence type="ECO:0000256" key="1">
    <source>
        <dbReference type="SAM" id="MobiDB-lite"/>
    </source>
</evidence>
<dbReference type="OrthoDB" id="5847419at2759"/>
<proteinExistence type="predicted"/>
<feature type="region of interest" description="Disordered" evidence="1">
    <location>
        <begin position="1"/>
        <end position="34"/>
    </location>
</feature>
<evidence type="ECO:0000313" key="3">
    <source>
        <dbReference type="Proteomes" id="UP000267027"/>
    </source>
</evidence>
<feature type="compositionally biased region" description="Polar residues" evidence="1">
    <location>
        <begin position="1"/>
        <end position="21"/>
    </location>
</feature>
<protein>
    <submittedName>
        <fullName evidence="4">MADF domain-containing protein</fullName>
    </submittedName>
</protein>
<gene>
    <name evidence="2" type="ORF">ACOC_LOCUS7461</name>
</gene>
<name>A0A0R3PQ77_ANGCS</name>
<dbReference type="WBParaSite" id="ACOC_0000746001-mRNA-1">
    <property type="protein sequence ID" value="ACOC_0000746001-mRNA-1"/>
    <property type="gene ID" value="ACOC_0000746001"/>
</dbReference>
<reference evidence="4" key="1">
    <citation type="submission" date="2017-02" db="UniProtKB">
        <authorList>
            <consortium name="WormBaseParasite"/>
        </authorList>
    </citation>
    <scope>IDENTIFICATION</scope>
</reference>
<sequence>MSHKMSSTDPPSKKISVSSAGAESETPPRKKSSLKENICSLVRAPNFVLNREAAKRRWNQVCENLRLNRIKVAVTESKLFAPACHTFPAFPYYNVNIAVCQLTVSSFAD</sequence>
<organism evidence="4">
    <name type="scientific">Angiostrongylus costaricensis</name>
    <name type="common">Nematode worm</name>
    <dbReference type="NCBI Taxonomy" id="334426"/>
    <lineage>
        <taxon>Eukaryota</taxon>
        <taxon>Metazoa</taxon>
        <taxon>Ecdysozoa</taxon>
        <taxon>Nematoda</taxon>
        <taxon>Chromadorea</taxon>
        <taxon>Rhabditida</taxon>
        <taxon>Rhabditina</taxon>
        <taxon>Rhabditomorpha</taxon>
        <taxon>Strongyloidea</taxon>
        <taxon>Metastrongylidae</taxon>
        <taxon>Angiostrongylus</taxon>
    </lineage>
</organism>
<dbReference type="OMA" id="LFAPACH"/>
<dbReference type="Proteomes" id="UP000267027">
    <property type="component" value="Unassembled WGS sequence"/>
</dbReference>
<evidence type="ECO:0000313" key="2">
    <source>
        <dbReference type="EMBL" id="VDM59046.1"/>
    </source>
</evidence>
<dbReference type="AlphaFoldDB" id="A0A0R3PQ77"/>
<dbReference type="EMBL" id="UYYA01004041">
    <property type="protein sequence ID" value="VDM59046.1"/>
    <property type="molecule type" value="Genomic_DNA"/>
</dbReference>
<evidence type="ECO:0000313" key="4">
    <source>
        <dbReference type="WBParaSite" id="ACOC_0000746001-mRNA-1"/>
    </source>
</evidence>
<reference evidence="2 3" key="2">
    <citation type="submission" date="2018-11" db="EMBL/GenBank/DDBJ databases">
        <authorList>
            <consortium name="Pathogen Informatics"/>
        </authorList>
    </citation>
    <scope>NUCLEOTIDE SEQUENCE [LARGE SCALE GENOMIC DNA]</scope>
    <source>
        <strain evidence="2 3">Costa Rica</strain>
    </source>
</reference>